<keyword evidence="3" id="KW-0274">FAD</keyword>
<dbReference type="Gene3D" id="3.30.70.2450">
    <property type="match status" value="1"/>
</dbReference>
<protein>
    <recommendedName>
        <fullName evidence="5">FAD-binding domain-containing protein</fullName>
    </recommendedName>
</protein>
<dbReference type="InterPro" id="IPR050641">
    <property type="entry name" value="RIFMO-like"/>
</dbReference>
<dbReference type="Gene3D" id="3.50.50.60">
    <property type="entry name" value="FAD/NAD(P)-binding domain"/>
    <property type="match status" value="2"/>
</dbReference>
<dbReference type="GO" id="GO:0071949">
    <property type="term" value="F:FAD binding"/>
    <property type="evidence" value="ECO:0007669"/>
    <property type="project" value="InterPro"/>
</dbReference>
<dbReference type="InterPro" id="IPR036188">
    <property type="entry name" value="FAD/NAD-bd_sf"/>
</dbReference>
<feature type="domain" description="FAD-binding" evidence="5">
    <location>
        <begin position="11"/>
        <end position="196"/>
    </location>
</feature>
<gene>
    <name evidence="6" type="ORF">EVJ58_g7248</name>
</gene>
<evidence type="ECO:0000256" key="1">
    <source>
        <dbReference type="ARBA" id="ARBA00001974"/>
    </source>
</evidence>
<evidence type="ECO:0000256" key="3">
    <source>
        <dbReference type="ARBA" id="ARBA00022827"/>
    </source>
</evidence>
<accession>A0A4Y9Y8B0</accession>
<dbReference type="AlphaFoldDB" id="A0A4Y9Y8B0"/>
<dbReference type="GO" id="GO:0016709">
    <property type="term" value="F:oxidoreductase activity, acting on paired donors, with incorporation or reduction of molecular oxygen, NAD(P)H as one donor, and incorporation of one atom of oxygen"/>
    <property type="evidence" value="ECO:0007669"/>
    <property type="project" value="UniProtKB-ARBA"/>
</dbReference>
<evidence type="ECO:0000256" key="2">
    <source>
        <dbReference type="ARBA" id="ARBA00022630"/>
    </source>
</evidence>
<name>A0A4Y9Y8B0_9APHY</name>
<dbReference type="Pfam" id="PF01494">
    <property type="entry name" value="FAD_binding_3"/>
    <property type="match status" value="2"/>
</dbReference>
<dbReference type="SUPFAM" id="SSF51905">
    <property type="entry name" value="FAD/NAD(P)-binding domain"/>
    <property type="match status" value="1"/>
</dbReference>
<dbReference type="Proteomes" id="UP000298390">
    <property type="component" value="Unassembled WGS sequence"/>
</dbReference>
<organism evidence="6 7">
    <name type="scientific">Rhodofomes roseus</name>
    <dbReference type="NCBI Taxonomy" id="34475"/>
    <lineage>
        <taxon>Eukaryota</taxon>
        <taxon>Fungi</taxon>
        <taxon>Dikarya</taxon>
        <taxon>Basidiomycota</taxon>
        <taxon>Agaricomycotina</taxon>
        <taxon>Agaricomycetes</taxon>
        <taxon>Polyporales</taxon>
        <taxon>Rhodofomes</taxon>
    </lineage>
</organism>
<dbReference type="EMBL" id="SEKV01000455">
    <property type="protein sequence ID" value="TFY57069.1"/>
    <property type="molecule type" value="Genomic_DNA"/>
</dbReference>
<dbReference type="STRING" id="34475.A0A4Y9Y8B0"/>
<comment type="caution">
    <text evidence="6">The sequence shown here is derived from an EMBL/GenBank/DDBJ whole genome shotgun (WGS) entry which is preliminary data.</text>
</comment>
<keyword evidence="2" id="KW-0285">Flavoprotein</keyword>
<dbReference type="PANTHER" id="PTHR43004:SF19">
    <property type="entry name" value="BINDING MONOOXYGENASE, PUTATIVE (JCVI)-RELATED"/>
    <property type="match status" value="1"/>
</dbReference>
<dbReference type="InterPro" id="IPR002938">
    <property type="entry name" value="FAD-bd"/>
</dbReference>
<dbReference type="PANTHER" id="PTHR43004">
    <property type="entry name" value="TRK SYSTEM POTASSIUM UPTAKE PROTEIN"/>
    <property type="match status" value="1"/>
</dbReference>
<evidence type="ECO:0000259" key="5">
    <source>
        <dbReference type="Pfam" id="PF01494"/>
    </source>
</evidence>
<proteinExistence type="predicted"/>
<sequence length="420" mass="47117">MSTITSETPGVLIVGAGPTGLTAALTLAKNGVPVRIIDKRSTFGTEQRGAGIHPRTLELFNYLDVLPDVWEKGIPFSPFQHYKLPGGVEPLGKPYWPVDPATPTPSIPWINPWLIGQCHTEAILRKHLATYGYEVELNTEFRSLEQSPDHVTVTTAKGEDGTEAITSASYRWVIAADGGRSALRKQLGIPFEGQQLPDRMVLGEMQLSGLDREQWLILLFSVVFRPTETEDRFWFMVGGNVNYEKIISNRDALVETIRDCIERKDLQFGELYYVLEYKYVWGLAMQLTSTAQQADSVQDAFNLSWKLALVERGVAQTSLLYSYSAERLPVIKRMIQETRRIFELTMQSKARPEGMAPWGKSEGLRQLGVNYRSSPILVDERHADGAQQETYDAYGIVLGHWVGLDCVQAIAHRTPLGWST</sequence>
<keyword evidence="4" id="KW-0560">Oxidoreductase</keyword>
<evidence type="ECO:0000313" key="6">
    <source>
        <dbReference type="EMBL" id="TFY57069.1"/>
    </source>
</evidence>
<evidence type="ECO:0000256" key="4">
    <source>
        <dbReference type="ARBA" id="ARBA00023002"/>
    </source>
</evidence>
<dbReference type="PRINTS" id="PR00420">
    <property type="entry name" value="RNGMNOXGNASE"/>
</dbReference>
<evidence type="ECO:0000313" key="7">
    <source>
        <dbReference type="Proteomes" id="UP000298390"/>
    </source>
</evidence>
<reference evidence="6 7" key="1">
    <citation type="submission" date="2019-01" db="EMBL/GenBank/DDBJ databases">
        <title>Genome sequencing of the rare red list fungi Fomitopsis rosea.</title>
        <authorList>
            <person name="Buettner E."/>
            <person name="Kellner H."/>
        </authorList>
    </citation>
    <scope>NUCLEOTIDE SEQUENCE [LARGE SCALE GENOMIC DNA]</scope>
    <source>
        <strain evidence="6 7">DSM 105464</strain>
    </source>
</reference>
<comment type="cofactor">
    <cofactor evidence="1">
        <name>FAD</name>
        <dbReference type="ChEBI" id="CHEBI:57692"/>
    </cofactor>
</comment>
<feature type="domain" description="FAD-binding" evidence="5">
    <location>
        <begin position="296"/>
        <end position="337"/>
    </location>
</feature>